<evidence type="ECO:0000256" key="6">
    <source>
        <dbReference type="ARBA" id="ARBA00076959"/>
    </source>
</evidence>
<evidence type="ECO:0000256" key="4">
    <source>
        <dbReference type="ARBA" id="ARBA00036813"/>
    </source>
</evidence>
<dbReference type="Gene3D" id="3.40.50.12780">
    <property type="entry name" value="N-terminal domain of ligase-like"/>
    <property type="match status" value="1"/>
</dbReference>
<evidence type="ECO:0000256" key="8">
    <source>
        <dbReference type="ARBA" id="ARBA00083882"/>
    </source>
</evidence>
<dbReference type="Gene3D" id="3.30.300.30">
    <property type="match status" value="1"/>
</dbReference>
<evidence type="ECO:0000256" key="1">
    <source>
        <dbReference type="ARBA" id="ARBA00006432"/>
    </source>
</evidence>
<dbReference type="PANTHER" id="PTHR43201">
    <property type="entry name" value="ACYL-COA SYNTHETASE"/>
    <property type="match status" value="1"/>
</dbReference>
<dbReference type="InterPro" id="IPR000873">
    <property type="entry name" value="AMP-dep_synth/lig_dom"/>
</dbReference>
<dbReference type="STRING" id="59750.AWC31_31890"/>
<dbReference type="SUPFAM" id="SSF56801">
    <property type="entry name" value="Acetyl-CoA synthetase-like"/>
    <property type="match status" value="1"/>
</dbReference>
<gene>
    <name evidence="11" type="ORF">AFM11_32005</name>
</gene>
<evidence type="ECO:0000256" key="3">
    <source>
        <dbReference type="ARBA" id="ARBA00026121"/>
    </source>
</evidence>
<evidence type="ECO:0000256" key="5">
    <source>
        <dbReference type="ARBA" id="ARBA00069710"/>
    </source>
</evidence>
<name>A0A132PD05_9MYCO</name>
<dbReference type="AlphaFoldDB" id="A0A132PD05"/>
<feature type="domain" description="AMP-binding enzyme C-terminal" evidence="10">
    <location>
        <begin position="468"/>
        <end position="544"/>
    </location>
</feature>
<feature type="domain" description="AMP-dependent synthetase/ligase" evidence="9">
    <location>
        <begin position="45"/>
        <end position="416"/>
    </location>
</feature>
<dbReference type="Proteomes" id="UP000070612">
    <property type="component" value="Unassembled WGS sequence"/>
</dbReference>
<dbReference type="GO" id="GO:0031956">
    <property type="term" value="F:medium-chain fatty acid-CoA ligase activity"/>
    <property type="evidence" value="ECO:0007669"/>
    <property type="project" value="TreeGrafter"/>
</dbReference>
<evidence type="ECO:0000256" key="2">
    <source>
        <dbReference type="ARBA" id="ARBA00022598"/>
    </source>
</evidence>
<evidence type="ECO:0000313" key="12">
    <source>
        <dbReference type="Proteomes" id="UP000070612"/>
    </source>
</evidence>
<proteinExistence type="inferred from homology"/>
<comment type="caution">
    <text evidence="11">The sequence shown here is derived from an EMBL/GenBank/DDBJ whole genome shotgun (WGS) entry which is preliminary data.</text>
</comment>
<reference evidence="11 12" key="1">
    <citation type="submission" date="2015-07" db="EMBL/GenBank/DDBJ databases">
        <title>A draft genome sequence of Mycobacterium wolinskyi.</title>
        <authorList>
            <person name="de Man T.J."/>
            <person name="Perry K.A."/>
            <person name="Coulliette A.D."/>
            <person name="Jensen B."/>
            <person name="Toney N.C."/>
            <person name="Limbago B.M."/>
            <person name="Noble-Wang J."/>
        </authorList>
    </citation>
    <scope>NUCLEOTIDE SEQUENCE [LARGE SCALE GENOMIC DNA]</scope>
    <source>
        <strain evidence="11 12">CDC_01</strain>
    </source>
</reference>
<comment type="catalytic activity">
    <reaction evidence="4">
        <text>a long-chain fatty acid + ATP + CoA = a long-chain fatty acyl-CoA + AMP + diphosphate</text>
        <dbReference type="Rhea" id="RHEA:15421"/>
        <dbReference type="ChEBI" id="CHEBI:30616"/>
        <dbReference type="ChEBI" id="CHEBI:33019"/>
        <dbReference type="ChEBI" id="CHEBI:57287"/>
        <dbReference type="ChEBI" id="CHEBI:57560"/>
        <dbReference type="ChEBI" id="CHEBI:83139"/>
        <dbReference type="ChEBI" id="CHEBI:456215"/>
        <dbReference type="EC" id="6.2.1.3"/>
    </reaction>
</comment>
<comment type="similarity">
    <text evidence="1">Belongs to the ATP-dependent AMP-binding enzyme family.</text>
</comment>
<sequence length="555" mass="61080">MTAPTQRRLADVLDGQYTPIDDTTAARWRAEGWWEDRTIRSLLSDAAAAHPDRVALVGHRTHGDKVTRTYREFDRNANHVASVLASLGVQAGDAVVVMLPNWVEYPEFIFGINEIGAIYAGIPVAYGEQQAAAILRRSKAKVLVIPRRWRSNEHLELSRRLRAEIPTLRHVIVLDDDGSDLQDGESRWADHSDVPAREFPVPDPDRICYLGFTSGTTGEPKGAMHSHNTLVYAVRRQAEHVGPKLFGDPMVHLVASPMGHHTGFAWGGVLTVLLAGTAVHVDRWEPEWGTRVIREEGVTAFFGAPTFLQDMVRTDLAGDPDCPLRCLVIAGAPVPRNLPAQAGEALGAYICPAWGLTECSIMSSCTPHEPETIQRTDGSIFAGSEVKVVDENGDSVPAGVVGDLLMRGPGVVYGYYDRPDATRDAYLPDLWFKTGDRADLDENGWLRLRGRSKDIIIRGGENIPVTDVESVIFDHPDVLNAAVIGIPDDRLGERVCAVLVVKPGRPELTVQTLSDYLLAQGLSKHYLPEKVVHLDELPMTPSGKIQKFKLRETYS</sequence>
<accession>A0A132PD05</accession>
<dbReference type="InterPro" id="IPR045851">
    <property type="entry name" value="AMP-bd_C_sf"/>
</dbReference>
<dbReference type="Pfam" id="PF00501">
    <property type="entry name" value="AMP-binding"/>
    <property type="match status" value="1"/>
</dbReference>
<evidence type="ECO:0000313" key="11">
    <source>
        <dbReference type="EMBL" id="KWX20209.1"/>
    </source>
</evidence>
<evidence type="ECO:0000259" key="9">
    <source>
        <dbReference type="Pfam" id="PF00501"/>
    </source>
</evidence>
<dbReference type="InterPro" id="IPR042099">
    <property type="entry name" value="ANL_N_sf"/>
</dbReference>
<dbReference type="InterPro" id="IPR020845">
    <property type="entry name" value="AMP-binding_CS"/>
</dbReference>
<dbReference type="EMBL" id="LGTW01000030">
    <property type="protein sequence ID" value="KWX20209.1"/>
    <property type="molecule type" value="Genomic_DNA"/>
</dbReference>
<dbReference type="PROSITE" id="PS00455">
    <property type="entry name" value="AMP_BINDING"/>
    <property type="match status" value="1"/>
</dbReference>
<organism evidence="11 12">
    <name type="scientific">Mycolicibacterium wolinskyi</name>
    <dbReference type="NCBI Taxonomy" id="59750"/>
    <lineage>
        <taxon>Bacteria</taxon>
        <taxon>Bacillati</taxon>
        <taxon>Actinomycetota</taxon>
        <taxon>Actinomycetes</taxon>
        <taxon>Mycobacteriales</taxon>
        <taxon>Mycobacteriaceae</taxon>
        <taxon>Mycolicibacterium</taxon>
    </lineage>
</organism>
<dbReference type="EC" id="6.2.1.3" evidence="3"/>
<dbReference type="PATRIC" id="fig|59750.3.peg.4727"/>
<keyword evidence="12" id="KW-1185">Reference proteome</keyword>
<evidence type="ECO:0000256" key="7">
    <source>
        <dbReference type="ARBA" id="ARBA00080667"/>
    </source>
</evidence>
<keyword evidence="2 11" id="KW-0436">Ligase</keyword>
<dbReference type="FunFam" id="3.30.300.30:FF:000008">
    <property type="entry name" value="2,3-dihydroxybenzoate-AMP ligase"/>
    <property type="match status" value="1"/>
</dbReference>
<evidence type="ECO:0000259" key="10">
    <source>
        <dbReference type="Pfam" id="PF13193"/>
    </source>
</evidence>
<dbReference type="RefSeq" id="WP_067857963.1">
    <property type="nucleotide sequence ID" value="NZ_LGTW01000030.1"/>
</dbReference>
<protein>
    <recommendedName>
        <fullName evidence="5">Long-chain-fatty-acid--CoA ligase FadD13</fullName>
        <ecNumber evidence="3">6.2.1.3</ecNumber>
    </recommendedName>
    <alternativeName>
        <fullName evidence="6">Fatty acyl-CoA ligase</fullName>
    </alternativeName>
    <alternativeName>
        <fullName evidence="8">Fatty acyl-CoA synthetase</fullName>
    </alternativeName>
    <alternativeName>
        <fullName evidence="7">Very-long-chain fatty-acyl-CoA synthetase</fullName>
    </alternativeName>
</protein>
<dbReference type="Pfam" id="PF13193">
    <property type="entry name" value="AMP-binding_C"/>
    <property type="match status" value="1"/>
</dbReference>
<dbReference type="PANTHER" id="PTHR43201:SF5">
    <property type="entry name" value="MEDIUM-CHAIN ACYL-COA LIGASE ACSF2, MITOCHONDRIAL"/>
    <property type="match status" value="1"/>
</dbReference>
<dbReference type="InterPro" id="IPR025110">
    <property type="entry name" value="AMP-bd_C"/>
</dbReference>
<dbReference type="GO" id="GO:0004467">
    <property type="term" value="F:long-chain fatty acid-CoA ligase activity"/>
    <property type="evidence" value="ECO:0007669"/>
    <property type="project" value="UniProtKB-EC"/>
</dbReference>